<dbReference type="EC" id="2.7.7.72" evidence="11"/>
<comment type="caution">
    <text evidence="15">The sequence shown here is derived from an EMBL/GenBank/DDBJ whole genome shotgun (WGS) entry which is preliminary data.</text>
</comment>
<evidence type="ECO:0000256" key="4">
    <source>
        <dbReference type="ARBA" id="ARBA00022695"/>
    </source>
</evidence>
<keyword evidence="5 11" id="KW-0479">Metal-binding</keyword>
<dbReference type="OrthoDB" id="9805698at2"/>
<dbReference type="GO" id="GO:0000049">
    <property type="term" value="F:tRNA binding"/>
    <property type="evidence" value="ECO:0007669"/>
    <property type="project" value="UniProtKB-UniRule"/>
</dbReference>
<evidence type="ECO:0000259" key="12">
    <source>
        <dbReference type="Pfam" id="PF01743"/>
    </source>
</evidence>
<dbReference type="GO" id="GO:0160016">
    <property type="term" value="F:CCACCA tRNA nucleotidyltransferase activity"/>
    <property type="evidence" value="ECO:0007669"/>
    <property type="project" value="RHEA"/>
</dbReference>
<dbReference type="AlphaFoldDB" id="E6LGY7"/>
<feature type="binding site" evidence="11">
    <location>
        <position position="45"/>
    </location>
    <ligand>
        <name>Mg(2+)</name>
        <dbReference type="ChEBI" id="CHEBI:18420"/>
    </ligand>
</feature>
<dbReference type="PANTHER" id="PTHR46173">
    <property type="entry name" value="CCA TRNA NUCLEOTIDYLTRANSFERASE 1, MITOCHONDRIAL"/>
    <property type="match status" value="1"/>
</dbReference>
<evidence type="ECO:0000256" key="2">
    <source>
        <dbReference type="ARBA" id="ARBA00022679"/>
    </source>
</evidence>
<comment type="catalytic activity">
    <reaction evidence="11">
        <text>a tRNA precursor + 2 CTP + ATP = a tRNA with a 3' CCA end + 3 diphosphate</text>
        <dbReference type="Rhea" id="RHEA:14433"/>
        <dbReference type="Rhea" id="RHEA-COMP:10465"/>
        <dbReference type="Rhea" id="RHEA-COMP:10468"/>
        <dbReference type="ChEBI" id="CHEBI:30616"/>
        <dbReference type="ChEBI" id="CHEBI:33019"/>
        <dbReference type="ChEBI" id="CHEBI:37563"/>
        <dbReference type="ChEBI" id="CHEBI:74896"/>
        <dbReference type="ChEBI" id="CHEBI:83071"/>
        <dbReference type="EC" id="2.7.7.72"/>
    </reaction>
</comment>
<evidence type="ECO:0000313" key="15">
    <source>
        <dbReference type="EMBL" id="EFU73511.1"/>
    </source>
</evidence>
<dbReference type="HAMAP" id="MF_01263">
    <property type="entry name" value="CCA_bact_type3"/>
    <property type="match status" value="1"/>
</dbReference>
<keyword evidence="8 11" id="KW-0067">ATP-binding</keyword>
<evidence type="ECO:0000256" key="9">
    <source>
        <dbReference type="ARBA" id="ARBA00022842"/>
    </source>
</evidence>
<dbReference type="HOGENOM" id="CLU_015961_3_0_9"/>
<feature type="binding site" evidence="11">
    <location>
        <position position="162"/>
    </location>
    <ligand>
        <name>CTP</name>
        <dbReference type="ChEBI" id="CHEBI:37563"/>
    </ligand>
</feature>
<feature type="binding site" evidence="11">
    <location>
        <position position="35"/>
    </location>
    <ligand>
        <name>CTP</name>
        <dbReference type="ChEBI" id="CHEBI:37563"/>
    </ligand>
</feature>
<feature type="domain" description="Poly A polymerase head" evidence="12">
    <location>
        <begin position="27"/>
        <end position="147"/>
    </location>
</feature>
<feature type="domain" description="CCA-adding enzyme C-terminal" evidence="14">
    <location>
        <begin position="249"/>
        <end position="395"/>
    </location>
</feature>
<dbReference type="Gene3D" id="3.30.460.10">
    <property type="entry name" value="Beta Polymerase, domain 2"/>
    <property type="match status" value="1"/>
</dbReference>
<feature type="binding site" evidence="11">
    <location>
        <position position="165"/>
    </location>
    <ligand>
        <name>CTP</name>
        <dbReference type="ChEBI" id="CHEBI:37563"/>
    </ligand>
</feature>
<dbReference type="GO" id="GO:0004810">
    <property type="term" value="F:CCA tRNA nucleotidyltransferase activity"/>
    <property type="evidence" value="ECO:0007669"/>
    <property type="project" value="UniProtKB-UniRule"/>
</dbReference>
<evidence type="ECO:0000259" key="13">
    <source>
        <dbReference type="Pfam" id="PF12627"/>
    </source>
</evidence>
<dbReference type="SUPFAM" id="SSF81891">
    <property type="entry name" value="Poly A polymerase C-terminal region-like"/>
    <property type="match status" value="1"/>
</dbReference>
<feature type="binding site" evidence="11">
    <location>
        <position position="165"/>
    </location>
    <ligand>
        <name>ATP</name>
        <dbReference type="ChEBI" id="CHEBI:30616"/>
    </ligand>
</feature>
<dbReference type="Proteomes" id="UP000010296">
    <property type="component" value="Unassembled WGS sequence"/>
</dbReference>
<feature type="binding site" evidence="11">
    <location>
        <position position="168"/>
    </location>
    <ligand>
        <name>CTP</name>
        <dbReference type="ChEBI" id="CHEBI:37563"/>
    </ligand>
</feature>
<protein>
    <recommendedName>
        <fullName evidence="11">CCA-adding enzyme</fullName>
        <ecNumber evidence="11">2.7.7.72</ecNumber>
    </recommendedName>
    <alternativeName>
        <fullName evidence="11">CCA tRNA nucleotidyltransferase</fullName>
    </alternativeName>
    <alternativeName>
        <fullName evidence="11">tRNA CCA-pyrophosphorylase</fullName>
    </alternativeName>
    <alternativeName>
        <fullName evidence="11">tRNA adenylyl-/cytidylyl- transferase</fullName>
    </alternativeName>
    <alternativeName>
        <fullName evidence="11">tRNA nucleotidyltransferase</fullName>
    </alternativeName>
    <alternativeName>
        <fullName evidence="11">tRNA-NT</fullName>
    </alternativeName>
</protein>
<feature type="binding site" evidence="11">
    <location>
        <position position="32"/>
    </location>
    <ligand>
        <name>ATP</name>
        <dbReference type="ChEBI" id="CHEBI:30616"/>
    </ligand>
</feature>
<feature type="binding site" evidence="11">
    <location>
        <position position="116"/>
    </location>
    <ligand>
        <name>ATP</name>
        <dbReference type="ChEBI" id="CHEBI:30616"/>
    </ligand>
</feature>
<feature type="domain" description="tRNA nucleotidyltransferase/poly(A) polymerase RNA and SrmB- binding" evidence="13">
    <location>
        <begin position="174"/>
        <end position="232"/>
    </location>
</feature>
<accession>E6LGY7</accession>
<comment type="similarity">
    <text evidence="11">Belongs to the tRNA nucleotidyltransferase/poly(A) polymerase family. Bacterial CCA-adding enzyme type 3 subfamily.</text>
</comment>
<feature type="binding site" evidence="11">
    <location>
        <position position="32"/>
    </location>
    <ligand>
        <name>CTP</name>
        <dbReference type="ChEBI" id="CHEBI:37563"/>
    </ligand>
</feature>
<dbReference type="EMBL" id="AEPV01000066">
    <property type="protein sequence ID" value="EFU73511.1"/>
    <property type="molecule type" value="Genomic_DNA"/>
</dbReference>
<dbReference type="NCBIfam" id="NF009814">
    <property type="entry name" value="PRK13299.1"/>
    <property type="match status" value="1"/>
</dbReference>
<comment type="subunit">
    <text evidence="11">Homodimer.</text>
</comment>
<dbReference type="InterPro" id="IPR002646">
    <property type="entry name" value="PolA_pol_head_dom"/>
</dbReference>
<proteinExistence type="inferred from homology"/>
<dbReference type="GO" id="GO:0000287">
    <property type="term" value="F:magnesium ion binding"/>
    <property type="evidence" value="ECO:0007669"/>
    <property type="project" value="UniProtKB-UniRule"/>
</dbReference>
<dbReference type="Gene3D" id="1.20.58.560">
    <property type="match status" value="1"/>
</dbReference>
<dbReference type="PANTHER" id="PTHR46173:SF1">
    <property type="entry name" value="CCA TRNA NUCLEOTIDYLTRANSFERASE 1, MITOCHONDRIAL"/>
    <property type="match status" value="1"/>
</dbReference>
<evidence type="ECO:0000313" key="16">
    <source>
        <dbReference type="Proteomes" id="UP000010296"/>
    </source>
</evidence>
<dbReference type="InterPro" id="IPR032828">
    <property type="entry name" value="PolyA_RNA-bd"/>
</dbReference>
<comment type="miscellaneous">
    <text evidence="11">A single active site specifically recognizes both ATP and CTP and is responsible for their addition.</text>
</comment>
<dbReference type="Pfam" id="PF12627">
    <property type="entry name" value="PolyA_pol_RNAbd"/>
    <property type="match status" value="1"/>
</dbReference>
<keyword evidence="10 11" id="KW-0694">RNA-binding</keyword>
<feature type="binding site" evidence="11">
    <location>
        <position position="159"/>
    </location>
    <ligand>
        <name>ATP</name>
        <dbReference type="ChEBI" id="CHEBI:30616"/>
    </ligand>
</feature>
<evidence type="ECO:0000259" key="14">
    <source>
        <dbReference type="Pfam" id="PF13735"/>
    </source>
</evidence>
<keyword evidence="7 11" id="KW-0692">RNA repair</keyword>
<keyword evidence="2 11" id="KW-0808">Transferase</keyword>
<evidence type="ECO:0000256" key="10">
    <source>
        <dbReference type="ARBA" id="ARBA00022884"/>
    </source>
</evidence>
<evidence type="ECO:0000256" key="8">
    <source>
        <dbReference type="ARBA" id="ARBA00022840"/>
    </source>
</evidence>
<dbReference type="RefSeq" id="WP_007208640.1">
    <property type="nucleotide sequence ID" value="NZ_GL622241.1"/>
</dbReference>
<evidence type="ECO:0000256" key="7">
    <source>
        <dbReference type="ARBA" id="ARBA00022800"/>
    </source>
</evidence>
<organism evidence="15 16">
    <name type="scientific">Enterococcus italicus (strain DSM 15952 / CCUG 50447 / LMG 22039 / TP 1.5)</name>
    <dbReference type="NCBI Taxonomy" id="888064"/>
    <lineage>
        <taxon>Bacteria</taxon>
        <taxon>Bacillati</taxon>
        <taxon>Bacillota</taxon>
        <taxon>Bacilli</taxon>
        <taxon>Lactobacillales</taxon>
        <taxon>Enterococcaceae</taxon>
        <taxon>Enterococcus</taxon>
    </lineage>
</organism>
<dbReference type="InterPro" id="IPR023068">
    <property type="entry name" value="CCA-adding_enz_firmicutes"/>
</dbReference>
<dbReference type="Gene3D" id="1.10.246.80">
    <property type="match status" value="1"/>
</dbReference>
<dbReference type="InterPro" id="IPR043519">
    <property type="entry name" value="NT_sf"/>
</dbReference>
<feature type="binding site" evidence="11">
    <location>
        <position position="162"/>
    </location>
    <ligand>
        <name>ATP</name>
        <dbReference type="ChEBI" id="CHEBI:30616"/>
    </ligand>
</feature>
<dbReference type="GO" id="GO:0001680">
    <property type="term" value="P:tRNA 3'-terminal CCA addition"/>
    <property type="evidence" value="ECO:0007669"/>
    <property type="project" value="UniProtKB-UniRule"/>
</dbReference>
<gene>
    <name evidence="15" type="primary">papS</name>
    <name evidence="11" type="synonym">cca</name>
    <name evidence="15" type="ORF">HMPREF9088_1627</name>
</gene>
<feature type="binding site" evidence="11">
    <location>
        <position position="168"/>
    </location>
    <ligand>
        <name>ATP</name>
        <dbReference type="ChEBI" id="CHEBI:30616"/>
    </ligand>
</feature>
<feature type="binding site" evidence="11">
    <location>
        <position position="159"/>
    </location>
    <ligand>
        <name>CTP</name>
        <dbReference type="ChEBI" id="CHEBI:37563"/>
    </ligand>
</feature>
<evidence type="ECO:0000256" key="6">
    <source>
        <dbReference type="ARBA" id="ARBA00022741"/>
    </source>
</evidence>
<sequence length="406" mass="47016">MTELHLPSEFINAQPVLQKIQAAGFEAYFVGGCVRDVLLHQSIHDVDIATSAYPSEIKELFSRTIDIGIEHGTVLVLWHEEQYEVTTFRTESTYQDFRRPDQVTFVRSLAEDLKRRDFTMNALALAENGTIIDLFNGLSDINQKVVRAVGDANERFHEDALRMMRGLRFISQLDFTMAPDTLAAIEKHSQLLSFISIERIRIEWEKLVLGRARNRALRLFLATNCFLYCPQFEQQIEGLQKFIELPEKQLTEVEAAWTLLMDCLDVPERQFVAFFKEWKLSNDTIKQIQKTYQGLQFRKHFPWNRWMVYTLGAEVVLRVESLLAYYNPEQSFVAIEELVQLLPIESLKDLQVNGHDLQHTFQKKPGKWLSDTLHFLEKQVVEGAVANQKVELLQAAENYLAGICEK</sequence>
<feature type="binding site" evidence="11">
    <location>
        <position position="116"/>
    </location>
    <ligand>
        <name>CTP</name>
        <dbReference type="ChEBI" id="CHEBI:37563"/>
    </ligand>
</feature>
<dbReference type="eggNOG" id="COG0617">
    <property type="taxonomic scope" value="Bacteria"/>
</dbReference>
<comment type="catalytic activity">
    <reaction evidence="11">
        <text>a tRNA with a 3' CCA end + 2 CTP + ATP = a tRNA with a 3' CCACCA end + 3 diphosphate</text>
        <dbReference type="Rhea" id="RHEA:76235"/>
        <dbReference type="Rhea" id="RHEA-COMP:10468"/>
        <dbReference type="Rhea" id="RHEA-COMP:18655"/>
        <dbReference type="ChEBI" id="CHEBI:30616"/>
        <dbReference type="ChEBI" id="CHEBI:33019"/>
        <dbReference type="ChEBI" id="CHEBI:37563"/>
        <dbReference type="ChEBI" id="CHEBI:83071"/>
        <dbReference type="ChEBI" id="CHEBI:195187"/>
    </reaction>
</comment>
<keyword evidence="16" id="KW-1185">Reference proteome</keyword>
<keyword evidence="3 11" id="KW-0819">tRNA processing</keyword>
<evidence type="ECO:0000256" key="5">
    <source>
        <dbReference type="ARBA" id="ARBA00022723"/>
    </source>
</evidence>
<keyword evidence="9 11" id="KW-0460">Magnesium</keyword>
<comment type="function">
    <text evidence="11">Catalyzes the addition and repair of the essential 3'-terminal CCA sequence in tRNAs without using a nucleic acid template. Adds these three nucleotides in the order of C, C, and A to the tRNA nucleotide-73, using CTP and ATP as substrates and producing inorganic pyrophosphate. tRNA 3'-terminal CCA addition is required both for tRNA processing and repair. Also involved in tRNA surveillance by mediating tandem CCA addition to generate a CCACCA at the 3' terminus of unstable tRNAs. While stable tRNAs receive only 3'-terminal CCA, unstable tRNAs are marked with CCACCA and rapidly degraded.</text>
</comment>
<dbReference type="Gene3D" id="1.10.110.30">
    <property type="match status" value="1"/>
</dbReference>
<name>E6LGY7_ENTI1</name>
<evidence type="ECO:0000256" key="1">
    <source>
        <dbReference type="ARBA" id="ARBA00001946"/>
    </source>
</evidence>
<keyword evidence="6 11" id="KW-0547">Nucleotide-binding</keyword>
<evidence type="ECO:0000256" key="11">
    <source>
        <dbReference type="HAMAP-Rule" id="MF_01263"/>
    </source>
</evidence>
<feature type="binding site" evidence="11">
    <location>
        <position position="47"/>
    </location>
    <ligand>
        <name>Mg(2+)</name>
        <dbReference type="ChEBI" id="CHEBI:18420"/>
    </ligand>
</feature>
<dbReference type="InterPro" id="IPR032810">
    <property type="entry name" value="CCA-adding_enz_C"/>
</dbReference>
<dbReference type="GO" id="GO:0005524">
    <property type="term" value="F:ATP binding"/>
    <property type="evidence" value="ECO:0007669"/>
    <property type="project" value="UniProtKB-UniRule"/>
</dbReference>
<evidence type="ECO:0000256" key="3">
    <source>
        <dbReference type="ARBA" id="ARBA00022694"/>
    </source>
</evidence>
<dbReference type="STRING" id="888064.HMPREF9088_1627"/>
<dbReference type="InterPro" id="IPR050264">
    <property type="entry name" value="Bact_CCA-adding_enz_type3_sf"/>
</dbReference>
<dbReference type="SUPFAM" id="SSF81301">
    <property type="entry name" value="Nucleotidyltransferase"/>
    <property type="match status" value="1"/>
</dbReference>
<dbReference type="CDD" id="cd05398">
    <property type="entry name" value="NT_ClassII-CCAase"/>
    <property type="match status" value="1"/>
</dbReference>
<keyword evidence="4 11" id="KW-0548">Nucleotidyltransferase</keyword>
<reference evidence="15 16" key="1">
    <citation type="submission" date="2010-12" db="EMBL/GenBank/DDBJ databases">
        <authorList>
            <person name="Muzny D."/>
            <person name="Qin X."/>
            <person name="Deng J."/>
            <person name="Jiang H."/>
            <person name="Liu Y."/>
            <person name="Qu J."/>
            <person name="Song X.-Z."/>
            <person name="Zhang L."/>
            <person name="Thornton R."/>
            <person name="Coyle M."/>
            <person name="Francisco L."/>
            <person name="Jackson L."/>
            <person name="Javaid M."/>
            <person name="Korchina V."/>
            <person name="Kovar C."/>
            <person name="Mata R."/>
            <person name="Mathew T."/>
            <person name="Ngo R."/>
            <person name="Nguyen L."/>
            <person name="Nguyen N."/>
            <person name="Okwuonu G."/>
            <person name="Ongeri F."/>
            <person name="Pham C."/>
            <person name="Simmons D."/>
            <person name="Wilczek-Boney K."/>
            <person name="Hale W."/>
            <person name="Jakkamsetti A."/>
            <person name="Pham P."/>
            <person name="Ruth R."/>
            <person name="San Lucas F."/>
            <person name="Warren J."/>
            <person name="Zhang J."/>
            <person name="Zhao Z."/>
            <person name="Zhou C."/>
            <person name="Zhu D."/>
            <person name="Lee S."/>
            <person name="Bess C."/>
            <person name="Blankenburg K."/>
            <person name="Forbes L."/>
            <person name="Fu Q."/>
            <person name="Gubbala S."/>
            <person name="Hirani K."/>
            <person name="Jayaseelan J.C."/>
            <person name="Lara F."/>
            <person name="Munidasa M."/>
            <person name="Palculict T."/>
            <person name="Patil S."/>
            <person name="Pu L.-L."/>
            <person name="Saada N."/>
            <person name="Tang L."/>
            <person name="Weissenberger G."/>
            <person name="Zhu Y."/>
            <person name="Hemphill L."/>
            <person name="Shang Y."/>
            <person name="Youmans B."/>
            <person name="Ayvaz T."/>
            <person name="Ross M."/>
            <person name="Santibanez J."/>
            <person name="Aqrawi P."/>
            <person name="Gross S."/>
            <person name="Joshi V."/>
            <person name="Fowler G."/>
            <person name="Nazareth L."/>
            <person name="Reid J."/>
            <person name="Worley K."/>
            <person name="Petrosino J."/>
            <person name="Highlander S."/>
            <person name="Gibbs R."/>
        </authorList>
    </citation>
    <scope>NUCLEOTIDE SEQUENCE [LARGE SCALE GENOMIC DNA]</scope>
    <source>
        <strain evidence="16">DSM 15952 / CCUG 50447 / LMG 22039 / TP 1.5</strain>
    </source>
</reference>
<dbReference type="Pfam" id="PF01743">
    <property type="entry name" value="PolyA_pol"/>
    <property type="match status" value="1"/>
</dbReference>
<dbReference type="GO" id="GO:0042245">
    <property type="term" value="P:RNA repair"/>
    <property type="evidence" value="ECO:0007669"/>
    <property type="project" value="UniProtKB-KW"/>
</dbReference>
<feature type="binding site" evidence="11">
    <location>
        <position position="35"/>
    </location>
    <ligand>
        <name>ATP</name>
        <dbReference type="ChEBI" id="CHEBI:30616"/>
    </ligand>
</feature>
<dbReference type="Pfam" id="PF13735">
    <property type="entry name" value="tRNA_NucTran2_2"/>
    <property type="match status" value="1"/>
</dbReference>
<comment type="cofactor">
    <cofactor evidence="1 11">
        <name>Mg(2+)</name>
        <dbReference type="ChEBI" id="CHEBI:18420"/>
    </cofactor>
</comment>